<dbReference type="PANTHER" id="PTHR30404">
    <property type="entry name" value="N-ACETYLMURAMOYL-L-ALANINE AMIDASE"/>
    <property type="match status" value="1"/>
</dbReference>
<evidence type="ECO:0000313" key="8">
    <source>
        <dbReference type="Proteomes" id="UP001501758"/>
    </source>
</evidence>
<dbReference type="Pfam" id="PF01520">
    <property type="entry name" value="Amidase_3"/>
    <property type="match status" value="1"/>
</dbReference>
<dbReference type="SMART" id="SM00646">
    <property type="entry name" value="Ami_3"/>
    <property type="match status" value="1"/>
</dbReference>
<dbReference type="EC" id="3.5.1.28" evidence="2"/>
<feature type="region of interest" description="Disordered" evidence="5">
    <location>
        <begin position="215"/>
        <end position="244"/>
    </location>
</feature>
<dbReference type="RefSeq" id="WP_343913251.1">
    <property type="nucleotide sequence ID" value="NZ_BAAAGE010000003.1"/>
</dbReference>
<dbReference type="InterPro" id="IPR050695">
    <property type="entry name" value="N-acetylmuramoyl_amidase_3"/>
</dbReference>
<comment type="caution">
    <text evidence="7">The sequence shown here is derived from an EMBL/GenBank/DDBJ whole genome shotgun (WGS) entry which is preliminary data.</text>
</comment>
<dbReference type="CDD" id="cd02696">
    <property type="entry name" value="MurNAc-LAA"/>
    <property type="match status" value="1"/>
</dbReference>
<keyword evidence="8" id="KW-1185">Reference proteome</keyword>
<evidence type="ECO:0000256" key="5">
    <source>
        <dbReference type="SAM" id="MobiDB-lite"/>
    </source>
</evidence>
<gene>
    <name evidence="7" type="ORF">GCM10009430_31770</name>
</gene>
<evidence type="ECO:0000256" key="4">
    <source>
        <dbReference type="ARBA" id="ARBA00022801"/>
    </source>
</evidence>
<dbReference type="NCBIfam" id="TIGR04183">
    <property type="entry name" value="Por_Secre_tail"/>
    <property type="match status" value="1"/>
</dbReference>
<evidence type="ECO:0000259" key="6">
    <source>
        <dbReference type="SMART" id="SM00646"/>
    </source>
</evidence>
<keyword evidence="3" id="KW-0732">Signal</keyword>
<evidence type="ECO:0000256" key="1">
    <source>
        <dbReference type="ARBA" id="ARBA00001561"/>
    </source>
</evidence>
<dbReference type="PANTHER" id="PTHR30404:SF0">
    <property type="entry name" value="N-ACETYLMURAMOYL-L-ALANINE AMIDASE AMIC"/>
    <property type="match status" value="1"/>
</dbReference>
<dbReference type="Pfam" id="PF18962">
    <property type="entry name" value="Por_Secre_tail"/>
    <property type="match status" value="1"/>
</dbReference>
<evidence type="ECO:0000256" key="3">
    <source>
        <dbReference type="ARBA" id="ARBA00022729"/>
    </source>
</evidence>
<proteinExistence type="predicted"/>
<reference evidence="8" key="1">
    <citation type="journal article" date="2019" name="Int. J. Syst. Evol. Microbiol.">
        <title>The Global Catalogue of Microorganisms (GCM) 10K type strain sequencing project: providing services to taxonomists for standard genome sequencing and annotation.</title>
        <authorList>
            <consortium name="The Broad Institute Genomics Platform"/>
            <consortium name="The Broad Institute Genome Sequencing Center for Infectious Disease"/>
            <person name="Wu L."/>
            <person name="Ma J."/>
        </authorList>
    </citation>
    <scope>NUCLEOTIDE SEQUENCE [LARGE SCALE GENOMIC DNA]</scope>
    <source>
        <strain evidence="8">JCM 15974</strain>
    </source>
</reference>
<dbReference type="InterPro" id="IPR026444">
    <property type="entry name" value="Secre_tail"/>
</dbReference>
<protein>
    <recommendedName>
        <fullName evidence="2">N-acetylmuramoyl-L-alanine amidase</fullName>
        <ecNumber evidence="2">3.5.1.28</ecNumber>
    </recommendedName>
</protein>
<keyword evidence="4" id="KW-0378">Hydrolase</keyword>
<evidence type="ECO:0000313" key="7">
    <source>
        <dbReference type="EMBL" id="GAA0725708.1"/>
    </source>
</evidence>
<dbReference type="Gene3D" id="3.40.630.40">
    <property type="entry name" value="Zn-dependent exopeptidases"/>
    <property type="match status" value="1"/>
</dbReference>
<dbReference type="InterPro" id="IPR002508">
    <property type="entry name" value="MurNAc-LAA_cat"/>
</dbReference>
<dbReference type="SUPFAM" id="SSF53187">
    <property type="entry name" value="Zn-dependent exopeptidases"/>
    <property type="match status" value="1"/>
</dbReference>
<organism evidence="7 8">
    <name type="scientific">Aquimarina litoralis</name>
    <dbReference type="NCBI Taxonomy" id="584605"/>
    <lineage>
        <taxon>Bacteria</taxon>
        <taxon>Pseudomonadati</taxon>
        <taxon>Bacteroidota</taxon>
        <taxon>Flavobacteriia</taxon>
        <taxon>Flavobacteriales</taxon>
        <taxon>Flavobacteriaceae</taxon>
        <taxon>Aquimarina</taxon>
    </lineage>
</organism>
<sequence length="609" mass="67796">MKNKSYILKTIFLFIIIILFSSETQSQVVVIDPGHGYTSTGADPDGRTETEHATALAVGLKLRTKLQNSCGNWTVRMTRSTRNGWVSVSQRRVMANSWNADRFISIHCNGGGGTGTETFWSKSSNTPNASNSRFSREVQDQMVSKGQWFDRRSSEDRPYLGYTLGVLNKNNAIGILNEIGFVDSSDKNKLLNDTWRDRFADAYVTALLNSLGNCSGDSGGDNGDETDTEAPTTTISASGGNTQSDDFTANFNDNDNIAVTRKFYQALEKYGDNWYANRGNGFFNDNFNVLYSGYTIGAGNWDISDGHLRQSNTSSDNTKLNTFLSQNSGLPYLYEFSAKTISTSGPRKFGIHIMADDVTQTQRGNSYLIWFSGEDNKVRIYETINNQLNFRAIGNVVLDNNWVNYKITYSPAFGVIEVFKNNKSLLRWTDTSPIKNGSSISLRTNKTSMEFDDLKVYKFRVDNTQTITAGSSVTKDIRRRNGKIKSLVRDGAGNWSLPGNLDVTISSLSRQNPNILDDTKLDNNKITLYPNPTDGNGTTLQFPSVKNEKSVIKIYDLTGKKIKTITYKSSNTGVVDLNIDTEISDISAGHYFIKISNSRISNTINFIKQ</sequence>
<comment type="catalytic activity">
    <reaction evidence="1">
        <text>Hydrolyzes the link between N-acetylmuramoyl residues and L-amino acid residues in certain cell-wall glycopeptides.</text>
        <dbReference type="EC" id="3.5.1.28"/>
    </reaction>
</comment>
<evidence type="ECO:0000256" key="2">
    <source>
        <dbReference type="ARBA" id="ARBA00011901"/>
    </source>
</evidence>
<dbReference type="Proteomes" id="UP001501758">
    <property type="component" value="Unassembled WGS sequence"/>
</dbReference>
<dbReference type="Gene3D" id="2.60.120.560">
    <property type="entry name" value="Exo-inulinase, domain 1"/>
    <property type="match status" value="1"/>
</dbReference>
<accession>A0ABP3U6U1</accession>
<feature type="domain" description="MurNAc-LAA" evidence="6">
    <location>
        <begin position="92"/>
        <end position="208"/>
    </location>
</feature>
<feature type="compositionally biased region" description="Polar residues" evidence="5">
    <location>
        <begin position="229"/>
        <end position="244"/>
    </location>
</feature>
<dbReference type="EMBL" id="BAAAGE010000003">
    <property type="protein sequence ID" value="GAA0725708.1"/>
    <property type="molecule type" value="Genomic_DNA"/>
</dbReference>
<name>A0ABP3U6U1_9FLAO</name>